<keyword evidence="5" id="KW-0496">Mitochondrion</keyword>
<evidence type="ECO:0000256" key="8">
    <source>
        <dbReference type="SAM" id="MobiDB-lite"/>
    </source>
</evidence>
<dbReference type="GO" id="GO:0005763">
    <property type="term" value="C:mitochondrial small ribosomal subunit"/>
    <property type="evidence" value="ECO:0007669"/>
    <property type="project" value="TreeGrafter"/>
</dbReference>
<dbReference type="Pfam" id="PF10236">
    <property type="entry name" value="DAP3"/>
    <property type="match status" value="1"/>
</dbReference>
<evidence type="ECO:0000256" key="6">
    <source>
        <dbReference type="ARBA" id="ARBA00023274"/>
    </source>
</evidence>
<evidence type="ECO:0000313" key="10">
    <source>
        <dbReference type="Proteomes" id="UP000800040"/>
    </source>
</evidence>
<keyword evidence="3" id="KW-0809">Transit peptide</keyword>
<dbReference type="GO" id="GO:0003735">
    <property type="term" value="F:structural constituent of ribosome"/>
    <property type="evidence" value="ECO:0007669"/>
    <property type="project" value="TreeGrafter"/>
</dbReference>
<evidence type="ECO:0000256" key="4">
    <source>
        <dbReference type="ARBA" id="ARBA00022980"/>
    </source>
</evidence>
<evidence type="ECO:0000256" key="3">
    <source>
        <dbReference type="ARBA" id="ARBA00022946"/>
    </source>
</evidence>
<gene>
    <name evidence="9" type="ORF">BDW02DRAFT_565186</name>
</gene>
<feature type="compositionally biased region" description="Basic and acidic residues" evidence="8">
    <location>
        <begin position="76"/>
        <end position="86"/>
    </location>
</feature>
<evidence type="ECO:0000256" key="5">
    <source>
        <dbReference type="ARBA" id="ARBA00023128"/>
    </source>
</evidence>
<evidence type="ECO:0000256" key="2">
    <source>
        <dbReference type="ARBA" id="ARBA00009863"/>
    </source>
</evidence>
<dbReference type="AlphaFoldDB" id="A0A6A5KQK6"/>
<keyword evidence="6" id="KW-0687">Ribonucleoprotein</keyword>
<dbReference type="PANTHER" id="PTHR12810">
    <property type="entry name" value="MITOCHONDRIAL 28S RIBOSOMAL PROTEIN S29"/>
    <property type="match status" value="1"/>
</dbReference>
<dbReference type="InterPro" id="IPR019368">
    <property type="entry name" value="Ribosomal_mS29"/>
</dbReference>
<dbReference type="Proteomes" id="UP000800040">
    <property type="component" value="Unassembled WGS sequence"/>
</dbReference>
<evidence type="ECO:0000256" key="7">
    <source>
        <dbReference type="ARBA" id="ARBA00035140"/>
    </source>
</evidence>
<protein>
    <recommendedName>
        <fullName evidence="7">Small ribosomal subunit protein mS29</fullName>
    </recommendedName>
</protein>
<organism evidence="9 10">
    <name type="scientific">Decorospora gaudefroyi</name>
    <dbReference type="NCBI Taxonomy" id="184978"/>
    <lineage>
        <taxon>Eukaryota</taxon>
        <taxon>Fungi</taxon>
        <taxon>Dikarya</taxon>
        <taxon>Ascomycota</taxon>
        <taxon>Pezizomycotina</taxon>
        <taxon>Dothideomycetes</taxon>
        <taxon>Pleosporomycetidae</taxon>
        <taxon>Pleosporales</taxon>
        <taxon>Pleosporineae</taxon>
        <taxon>Pleosporaceae</taxon>
        <taxon>Decorospora</taxon>
    </lineage>
</organism>
<evidence type="ECO:0000313" key="9">
    <source>
        <dbReference type="EMBL" id="KAF1838357.1"/>
    </source>
</evidence>
<dbReference type="EMBL" id="ML975253">
    <property type="protein sequence ID" value="KAF1838357.1"/>
    <property type="molecule type" value="Genomic_DNA"/>
</dbReference>
<reference evidence="9" key="1">
    <citation type="submission" date="2020-01" db="EMBL/GenBank/DDBJ databases">
        <authorList>
            <consortium name="DOE Joint Genome Institute"/>
            <person name="Haridas S."/>
            <person name="Albert R."/>
            <person name="Binder M."/>
            <person name="Bloem J."/>
            <person name="Labutti K."/>
            <person name="Salamov A."/>
            <person name="Andreopoulos B."/>
            <person name="Baker S.E."/>
            <person name="Barry K."/>
            <person name="Bills G."/>
            <person name="Bluhm B.H."/>
            <person name="Cannon C."/>
            <person name="Castanera R."/>
            <person name="Culley D.E."/>
            <person name="Daum C."/>
            <person name="Ezra D."/>
            <person name="Gonzalez J.B."/>
            <person name="Henrissat B."/>
            <person name="Kuo A."/>
            <person name="Liang C."/>
            <person name="Lipzen A."/>
            <person name="Lutzoni F."/>
            <person name="Magnuson J."/>
            <person name="Mondo S."/>
            <person name="Nolan M."/>
            <person name="Ohm R."/>
            <person name="Pangilinan J."/>
            <person name="Park H.-J."/>
            <person name="Ramirez L."/>
            <person name="Alfaro M."/>
            <person name="Sun H."/>
            <person name="Tritt A."/>
            <person name="Yoshinaga Y."/>
            <person name="Zwiers L.-H."/>
            <person name="Turgeon B.G."/>
            <person name="Goodwin S.B."/>
            <person name="Spatafora J.W."/>
            <person name="Crous P.W."/>
            <person name="Grigoriev I.V."/>
        </authorList>
    </citation>
    <scope>NUCLEOTIDE SEQUENCE</scope>
    <source>
        <strain evidence="9">P77</strain>
    </source>
</reference>
<comment type="similarity">
    <text evidence="2">Belongs to the mitochondrion-specific ribosomal protein mS29 family.</text>
</comment>
<comment type="subcellular location">
    <subcellularLocation>
        <location evidence="1">Mitochondrion</location>
    </subcellularLocation>
</comment>
<accession>A0A6A5KQK6</accession>
<keyword evidence="10" id="KW-1185">Reference proteome</keyword>
<feature type="region of interest" description="Disordered" evidence="8">
    <location>
        <begin position="50"/>
        <end position="89"/>
    </location>
</feature>
<name>A0A6A5KQK6_9PLEO</name>
<evidence type="ECO:0000256" key="1">
    <source>
        <dbReference type="ARBA" id="ARBA00004173"/>
    </source>
</evidence>
<keyword evidence="4" id="KW-0689">Ribosomal protein</keyword>
<dbReference type="PANTHER" id="PTHR12810:SF0">
    <property type="entry name" value="SMALL RIBOSOMAL SUBUNIT PROTEIN MS29"/>
    <property type="match status" value="1"/>
</dbReference>
<dbReference type="OrthoDB" id="274828at2759"/>
<proteinExistence type="inferred from homology"/>
<sequence length="491" mass="53502">MPPSTCLRSFAQLSLDASAHHGIAPRLLRHPTACFSTSAVRYAAVVKKKGLKAAPKKGEKSLNTKKGRKAPGGGDMGKRPAQGERKAQRKRIVLSNDNALNVSSLQDLDSDNVLRQANEGKVMGLPQANPVDPLKPSTVDALRAVEAFKTSQGWSLFRRPAVLMMKEAVQLAGLFSEVEASAAGAPKKTIRRILCGERMSGKSTLLLQGLAMGFLRDWFVINLPEAQDMVNAHTDYAPLPNSQPMQYTQDTYTANLLQQMLKSNGAFLGSTRLSTTPNPPLALSANATLKELAALGMANPELSWPVFVALWKELSLPGRPPVLLAVDGLSHIMRHSEYMSAEVKPIHAHDLTLVRHFVDHLSGQKKLPNGGIVLGATSQSNAPTSSALDFCIQVAEARQKTPDNVPQWNPYKKVDVRVMEALKDLNSDSSDFDIIKVGGLSKEEARSIMEYYAESGMLRHQVNEGFVAEKWSLAGMGNIGELEKASVRWRL</sequence>